<proteinExistence type="predicted"/>
<keyword evidence="1" id="KW-0472">Membrane</keyword>
<dbReference type="RefSeq" id="WP_086274227.1">
    <property type="nucleotide sequence ID" value="NZ_NGKU01000001.1"/>
</dbReference>
<feature type="transmembrane region" description="Helical" evidence="1">
    <location>
        <begin position="56"/>
        <end position="78"/>
    </location>
</feature>
<organism evidence="2 3">
    <name type="scientific">Candidatus Enterococcus testudinis</name>
    <dbReference type="NCBI Taxonomy" id="1834191"/>
    <lineage>
        <taxon>Bacteria</taxon>
        <taxon>Bacillati</taxon>
        <taxon>Bacillota</taxon>
        <taxon>Bacilli</taxon>
        <taxon>Lactobacillales</taxon>
        <taxon>Enterococcaceae</taxon>
        <taxon>Enterococcus</taxon>
    </lineage>
</organism>
<feature type="transmembrane region" description="Helical" evidence="1">
    <location>
        <begin position="20"/>
        <end position="44"/>
    </location>
</feature>
<keyword evidence="1" id="KW-0812">Transmembrane</keyword>
<dbReference type="STRING" id="1834191.A5886_001328"/>
<comment type="caution">
    <text evidence="2">The sequence shown here is derived from an EMBL/GenBank/DDBJ whole genome shotgun (WGS) entry which is preliminary data.</text>
</comment>
<dbReference type="Proteomes" id="UP000195043">
    <property type="component" value="Unassembled WGS sequence"/>
</dbReference>
<gene>
    <name evidence="2" type="ORF">A5886_001328</name>
</gene>
<evidence type="ECO:0000313" key="2">
    <source>
        <dbReference type="EMBL" id="OTN76251.1"/>
    </source>
</evidence>
<keyword evidence="1" id="KW-1133">Transmembrane helix</keyword>
<feature type="transmembrane region" description="Helical" evidence="1">
    <location>
        <begin position="87"/>
        <end position="103"/>
    </location>
</feature>
<protein>
    <submittedName>
        <fullName evidence="2">Uncharacterized protein</fullName>
    </submittedName>
</protein>
<sequence length="104" mass="11754">MKKIDYDGHILSIIIKGYSLLYLFYLACIRFLFSTITNLTVSLVDMPVDAAAGNGFFYYLFNPILLIICIIGIALLAWRDKSWLKELISPTIVLILVCGSVYIL</sequence>
<dbReference type="AlphaFoldDB" id="A0A242A689"/>
<reference evidence="2 3" key="1">
    <citation type="submission" date="2017-05" db="EMBL/GenBank/DDBJ databases">
        <title>The Genome Sequence of Enterococcus sp. 8G7_MSG3316.</title>
        <authorList>
            <consortium name="The Broad Institute Genomics Platform"/>
            <consortium name="The Broad Institute Genomic Center for Infectious Diseases"/>
            <person name="Earl A."/>
            <person name="Manson A."/>
            <person name="Schwartman J."/>
            <person name="Gilmore M."/>
            <person name="Abouelleil A."/>
            <person name="Cao P."/>
            <person name="Chapman S."/>
            <person name="Cusick C."/>
            <person name="Shea T."/>
            <person name="Young S."/>
            <person name="Neafsey D."/>
            <person name="Nusbaum C."/>
            <person name="Birren B."/>
        </authorList>
    </citation>
    <scope>NUCLEOTIDE SEQUENCE [LARGE SCALE GENOMIC DNA]</scope>
    <source>
        <strain evidence="2 3">8G7_MSG3316</strain>
    </source>
</reference>
<dbReference type="OrthoDB" id="9840054at2"/>
<dbReference type="EMBL" id="NGKU01000001">
    <property type="protein sequence ID" value="OTN76251.1"/>
    <property type="molecule type" value="Genomic_DNA"/>
</dbReference>
<keyword evidence="3" id="KW-1185">Reference proteome</keyword>
<evidence type="ECO:0000256" key="1">
    <source>
        <dbReference type="SAM" id="Phobius"/>
    </source>
</evidence>
<name>A0A242A689_9ENTE</name>
<evidence type="ECO:0000313" key="3">
    <source>
        <dbReference type="Proteomes" id="UP000195043"/>
    </source>
</evidence>
<accession>A0A242A689</accession>